<proteinExistence type="predicted"/>
<protein>
    <submittedName>
        <fullName evidence="1">PREDICTED: non-LTR retroelement reverse mRNAase</fullName>
    </submittedName>
</protein>
<gene>
    <name evidence="1" type="ORF">ALMOND_2B020287</name>
</gene>
<dbReference type="OMA" id="WWKENED"/>
<organism evidence="1 2">
    <name type="scientific">Prunus dulcis</name>
    <name type="common">Almond</name>
    <name type="synonym">Amygdalus dulcis</name>
    <dbReference type="NCBI Taxonomy" id="3755"/>
    <lineage>
        <taxon>Eukaryota</taxon>
        <taxon>Viridiplantae</taxon>
        <taxon>Streptophyta</taxon>
        <taxon>Embryophyta</taxon>
        <taxon>Tracheophyta</taxon>
        <taxon>Spermatophyta</taxon>
        <taxon>Magnoliopsida</taxon>
        <taxon>eudicotyledons</taxon>
        <taxon>Gunneridae</taxon>
        <taxon>Pentapetalae</taxon>
        <taxon>rosids</taxon>
        <taxon>fabids</taxon>
        <taxon>Rosales</taxon>
        <taxon>Rosaceae</taxon>
        <taxon>Amygdaloideae</taxon>
        <taxon>Amygdaleae</taxon>
        <taxon>Prunus</taxon>
    </lineage>
</organism>
<dbReference type="InParanoid" id="A0A5E4FEB1"/>
<accession>A0A5E4FEB1</accession>
<evidence type="ECO:0000313" key="1">
    <source>
        <dbReference type="EMBL" id="VVA26256.1"/>
    </source>
</evidence>
<evidence type="ECO:0000313" key="2">
    <source>
        <dbReference type="Proteomes" id="UP000327085"/>
    </source>
</evidence>
<dbReference type="PANTHER" id="PTHR33116:SF86">
    <property type="entry name" value="REVERSE TRANSCRIPTASE DOMAIN-CONTAINING PROTEIN"/>
    <property type="match status" value="1"/>
</dbReference>
<dbReference type="Proteomes" id="UP000327085">
    <property type="component" value="Chromosome 5"/>
</dbReference>
<reference evidence="2" key="1">
    <citation type="journal article" date="2020" name="Plant J.">
        <title>Transposons played a major role in the diversification between the closely related almond and peach genomes: results from the almond genome sequence.</title>
        <authorList>
            <person name="Alioto T."/>
            <person name="Alexiou K.G."/>
            <person name="Bardil A."/>
            <person name="Barteri F."/>
            <person name="Castanera R."/>
            <person name="Cruz F."/>
            <person name="Dhingra A."/>
            <person name="Duval H."/>
            <person name="Fernandez I Marti A."/>
            <person name="Frias L."/>
            <person name="Galan B."/>
            <person name="Garcia J.L."/>
            <person name="Howad W."/>
            <person name="Gomez-Garrido J."/>
            <person name="Gut M."/>
            <person name="Julca I."/>
            <person name="Morata J."/>
            <person name="Puigdomenech P."/>
            <person name="Ribeca P."/>
            <person name="Rubio Cabetas M.J."/>
            <person name="Vlasova A."/>
            <person name="Wirthensohn M."/>
            <person name="Garcia-Mas J."/>
            <person name="Gabaldon T."/>
            <person name="Casacuberta J.M."/>
            <person name="Arus P."/>
        </authorList>
    </citation>
    <scope>NUCLEOTIDE SEQUENCE [LARGE SCALE GENOMIC DNA]</scope>
    <source>
        <strain evidence="2">cv. Texas</strain>
    </source>
</reference>
<dbReference type="AlphaFoldDB" id="A0A5E4FEB1"/>
<dbReference type="PANTHER" id="PTHR33116">
    <property type="entry name" value="REVERSE TRANSCRIPTASE ZINC-BINDING DOMAIN-CONTAINING PROTEIN-RELATED-RELATED"/>
    <property type="match status" value="1"/>
</dbReference>
<name>A0A5E4FEB1_PRUDU</name>
<dbReference type="Gramene" id="VVA26256">
    <property type="protein sequence ID" value="VVA26256"/>
    <property type="gene ID" value="Prudul26B020287"/>
</dbReference>
<sequence length="233" mass="27061">MVAWRRRNKLRGLEDPSGSWHEGLAYIKHIAVSYFKELFTTSHPTRITEIMRANEQGAVRIRQLLKQYELGSGQTINLSKSSLLFSNNCLMGIKREEILQVRQKEEFGKYLRIIAYFGASKKNVFEEVCNKVTTKLTAKEIMLKVVAMAMALPNHAFSCLKLPFGLCNELKRQIANYWWKENEDIKGNHWVAWKTMKRLKKHGSMGFRDLEKYFEGKVFMVAEAVCGSSWGWK</sequence>
<dbReference type="EMBL" id="CABIKO010000104">
    <property type="protein sequence ID" value="VVA26256.1"/>
    <property type="molecule type" value="Genomic_DNA"/>
</dbReference>